<dbReference type="RefSeq" id="WP_189716305.1">
    <property type="nucleotide sequence ID" value="NZ_BMSA01000025.1"/>
</dbReference>
<reference evidence="1" key="1">
    <citation type="journal article" date="2014" name="Int. J. Syst. Evol. Microbiol.">
        <title>Complete genome sequence of Corynebacterium casei LMG S-19264T (=DSM 44701T), isolated from a smear-ripened cheese.</title>
        <authorList>
            <consortium name="US DOE Joint Genome Institute (JGI-PGF)"/>
            <person name="Walter F."/>
            <person name="Albersmeier A."/>
            <person name="Kalinowski J."/>
            <person name="Ruckert C."/>
        </authorList>
    </citation>
    <scope>NUCLEOTIDE SEQUENCE</scope>
    <source>
        <strain evidence="1">JCM 4125</strain>
    </source>
</reference>
<evidence type="ECO:0000313" key="2">
    <source>
        <dbReference type="Proteomes" id="UP000646776"/>
    </source>
</evidence>
<evidence type="ECO:0000313" key="1">
    <source>
        <dbReference type="EMBL" id="GGT80098.1"/>
    </source>
</evidence>
<dbReference type="EMBL" id="BMSA01000025">
    <property type="protein sequence ID" value="GGT80098.1"/>
    <property type="molecule type" value="Genomic_DNA"/>
</dbReference>
<proteinExistence type="predicted"/>
<keyword evidence="2" id="KW-1185">Reference proteome</keyword>
<dbReference type="Proteomes" id="UP000646776">
    <property type="component" value="Unassembled WGS sequence"/>
</dbReference>
<reference evidence="1" key="2">
    <citation type="submission" date="2020-09" db="EMBL/GenBank/DDBJ databases">
        <authorList>
            <person name="Sun Q."/>
            <person name="Ohkuma M."/>
        </authorList>
    </citation>
    <scope>NUCLEOTIDE SEQUENCE</scope>
    <source>
        <strain evidence="1">JCM 4125</strain>
    </source>
</reference>
<sequence>MYPTPVRGLSLLRAPSLGRIDRDRHLTPRRHDGRLPLRRHDRDRRLTLRRHVDHGRCASAFCTAG</sequence>
<protein>
    <submittedName>
        <fullName evidence="1">Uncharacterized protein</fullName>
    </submittedName>
</protein>
<dbReference type="AlphaFoldDB" id="A0A918HM93"/>
<gene>
    <name evidence="1" type="ORF">GCM10010226_68250</name>
</gene>
<accession>A0A918HM93</accession>
<name>A0A918HM93_9ACTN</name>
<comment type="caution">
    <text evidence="1">The sequence shown here is derived from an EMBL/GenBank/DDBJ whole genome shotgun (WGS) entry which is preliminary data.</text>
</comment>
<organism evidence="1 2">
    <name type="scientific">Streptomyces phaeofaciens</name>
    <dbReference type="NCBI Taxonomy" id="68254"/>
    <lineage>
        <taxon>Bacteria</taxon>
        <taxon>Bacillati</taxon>
        <taxon>Actinomycetota</taxon>
        <taxon>Actinomycetes</taxon>
        <taxon>Kitasatosporales</taxon>
        <taxon>Streptomycetaceae</taxon>
        <taxon>Streptomyces</taxon>
    </lineage>
</organism>